<protein>
    <submittedName>
        <fullName evidence="1">Uncharacterized protein</fullName>
    </submittedName>
</protein>
<gene>
    <name evidence="1" type="ORF">Hypma_004092</name>
</gene>
<accession>A0A369JYP3</accession>
<evidence type="ECO:0000313" key="1">
    <source>
        <dbReference type="EMBL" id="RDB27471.1"/>
    </source>
</evidence>
<dbReference type="EMBL" id="LUEZ02000016">
    <property type="protein sequence ID" value="RDB27471.1"/>
    <property type="molecule type" value="Genomic_DNA"/>
</dbReference>
<sequence>MLKFSIFPGASKSVNGADDWKNKSRVMVFNLSMIDSVAWCKYHVTDNVRIDPQSPGLPPDDLDETTLKVLHIPIFQSIVTAHGHLIMRSGYHCTRQELERAHQLRGRRYSPLPVDLVHYRKPDQRRSKNSFTRSYHLSIDVILVRPPTPLHASAALPL</sequence>
<dbReference type="InParanoid" id="A0A369JYP3"/>
<reference evidence="1" key="1">
    <citation type="submission" date="2018-04" db="EMBL/GenBank/DDBJ databases">
        <title>Whole genome sequencing of Hypsizygus marmoreus.</title>
        <authorList>
            <person name="Choi I.-G."/>
            <person name="Min B."/>
            <person name="Kim J.-G."/>
            <person name="Kim S."/>
            <person name="Oh Y.-L."/>
            <person name="Kong W.-S."/>
            <person name="Park H."/>
            <person name="Jeong J."/>
            <person name="Song E.-S."/>
        </authorList>
    </citation>
    <scope>NUCLEOTIDE SEQUENCE [LARGE SCALE GENOMIC DNA]</scope>
    <source>
        <strain evidence="1">51987-8</strain>
    </source>
</reference>
<dbReference type="Proteomes" id="UP000076154">
    <property type="component" value="Unassembled WGS sequence"/>
</dbReference>
<comment type="caution">
    <text evidence="1">The sequence shown here is derived from an EMBL/GenBank/DDBJ whole genome shotgun (WGS) entry which is preliminary data.</text>
</comment>
<dbReference type="AlphaFoldDB" id="A0A369JYP3"/>
<organism evidence="1 2">
    <name type="scientific">Hypsizygus marmoreus</name>
    <name type="common">White beech mushroom</name>
    <name type="synonym">Agaricus marmoreus</name>
    <dbReference type="NCBI Taxonomy" id="39966"/>
    <lineage>
        <taxon>Eukaryota</taxon>
        <taxon>Fungi</taxon>
        <taxon>Dikarya</taxon>
        <taxon>Basidiomycota</taxon>
        <taxon>Agaricomycotina</taxon>
        <taxon>Agaricomycetes</taxon>
        <taxon>Agaricomycetidae</taxon>
        <taxon>Agaricales</taxon>
        <taxon>Tricholomatineae</taxon>
        <taxon>Lyophyllaceae</taxon>
        <taxon>Hypsizygus</taxon>
    </lineage>
</organism>
<proteinExistence type="predicted"/>
<evidence type="ECO:0000313" key="2">
    <source>
        <dbReference type="Proteomes" id="UP000076154"/>
    </source>
</evidence>
<name>A0A369JYP3_HYPMA</name>
<keyword evidence="2" id="KW-1185">Reference proteome</keyword>